<accession>A0A165XTL6</accession>
<evidence type="ECO:0000313" key="2">
    <source>
        <dbReference type="EMBL" id="KZP08888.1"/>
    </source>
</evidence>
<feature type="compositionally biased region" description="Polar residues" evidence="1">
    <location>
        <begin position="128"/>
        <end position="150"/>
    </location>
</feature>
<gene>
    <name evidence="2" type="ORF">FIBSPDRAFT_938766</name>
</gene>
<organism evidence="2">
    <name type="scientific">Athelia psychrophila</name>
    <dbReference type="NCBI Taxonomy" id="1759441"/>
    <lineage>
        <taxon>Eukaryota</taxon>
        <taxon>Fungi</taxon>
        <taxon>Dikarya</taxon>
        <taxon>Basidiomycota</taxon>
        <taxon>Agaricomycotina</taxon>
        <taxon>Agaricomycetes</taxon>
        <taxon>Agaricomycetidae</taxon>
        <taxon>Atheliales</taxon>
        <taxon>Atheliaceae</taxon>
        <taxon>Athelia</taxon>
    </lineage>
</organism>
<protein>
    <submittedName>
        <fullName evidence="2">Uncharacterized protein</fullName>
    </submittedName>
</protein>
<sequence length="186" mass="20511">MGLFHVYVKSAPSKRIKRISPQLYMWANSNPYEIPEAGTLYNPHKHGMSQFADKMRRIWQKVWATEGYTNADVLEAVPGIWKSMADGWARRYIRGTIEWVTSVLIDTIAMHNLAGMPQGVGPAHHQRPQGTTEGNTQNTSALGGLDSSQDPGGRSSCLGHAGGELYPGESWSPHAIATKFKPLPQN</sequence>
<feature type="region of interest" description="Disordered" evidence="1">
    <location>
        <begin position="116"/>
        <end position="186"/>
    </location>
</feature>
<evidence type="ECO:0000256" key="1">
    <source>
        <dbReference type="SAM" id="MobiDB-lite"/>
    </source>
</evidence>
<proteinExistence type="predicted"/>
<reference evidence="2" key="1">
    <citation type="journal article" date="2016" name="Mol. Biol. Evol.">
        <title>Comparative Genomics of Early-Diverging Mushroom-Forming Fungi Provides Insights into the Origins of Lignocellulose Decay Capabilities.</title>
        <authorList>
            <person name="Nagy L.G."/>
            <person name="Riley R."/>
            <person name="Tritt A."/>
            <person name="Adam C."/>
            <person name="Daum C."/>
            <person name="Floudas D."/>
            <person name="Sun H."/>
            <person name="Yadav J.S."/>
            <person name="Pangilinan J."/>
            <person name="Larsson K.H."/>
            <person name="Matsuura K."/>
            <person name="Barry K."/>
            <person name="Labutti K."/>
            <person name="Kuo R."/>
            <person name="Ohm R.A."/>
            <person name="Bhattacharya S.S."/>
            <person name="Shirouzu T."/>
            <person name="Yoshinaga Y."/>
            <person name="Martin F.M."/>
            <person name="Grigoriev I.V."/>
            <person name="Hibbett D.S."/>
        </authorList>
    </citation>
    <scope>NUCLEOTIDE SEQUENCE [LARGE SCALE GENOMIC DNA]</scope>
    <source>
        <strain evidence="2">CBS 109695</strain>
    </source>
</reference>
<name>A0A165XTL6_9AGAM</name>
<dbReference type="EMBL" id="KV417712">
    <property type="protein sequence ID" value="KZP08888.1"/>
    <property type="molecule type" value="Genomic_DNA"/>
</dbReference>
<dbReference type="AlphaFoldDB" id="A0A165XTL6"/>